<dbReference type="InterPro" id="IPR029058">
    <property type="entry name" value="AB_hydrolase_fold"/>
</dbReference>
<dbReference type="AlphaFoldDB" id="A0A328TWD4"/>
<keyword evidence="2" id="KW-1185">Reference proteome</keyword>
<sequence>MSSHSAKGPVSIYLLSGLATAPEFMESFRAALHALLAREGHEVTASELLFPYGDWSRNVVKQVCEIGLDMRVSPERAVRSIGGRRAVAAIAESRMRRGWQGGRTILVGHSGGGVAAVHAANLLQEQDGGPPSPVVMIGSPRCRIPKELRPSVLFVHAVGDSPRAVIADAICRLGTFGGWGGFRAGKLWQHDKHGPAGACGVPIIGGHADYFREHAPYMNEMGLSNGWLTLQAVWSWLNEKI</sequence>
<gene>
    <name evidence="1" type="ORF">DL346_21670</name>
</gene>
<accession>A0A328TWD4</accession>
<dbReference type="OrthoDB" id="2558990at2"/>
<evidence type="ECO:0008006" key="3">
    <source>
        <dbReference type="Google" id="ProtNLM"/>
    </source>
</evidence>
<reference evidence="1 2" key="1">
    <citation type="submission" date="2018-06" db="EMBL/GenBank/DDBJ databases">
        <title>Paenibacillus montanisoli sp. nov., isolated from mountain area soil.</title>
        <authorList>
            <person name="Wu M."/>
        </authorList>
    </citation>
    <scope>NUCLEOTIDE SEQUENCE [LARGE SCALE GENOMIC DNA]</scope>
    <source>
        <strain evidence="1 2">RA17</strain>
    </source>
</reference>
<evidence type="ECO:0000313" key="2">
    <source>
        <dbReference type="Proteomes" id="UP000249260"/>
    </source>
</evidence>
<dbReference type="SUPFAM" id="SSF53474">
    <property type="entry name" value="alpha/beta-Hydrolases"/>
    <property type="match status" value="1"/>
</dbReference>
<comment type="caution">
    <text evidence="1">The sequence shown here is derived from an EMBL/GenBank/DDBJ whole genome shotgun (WGS) entry which is preliminary data.</text>
</comment>
<evidence type="ECO:0000313" key="1">
    <source>
        <dbReference type="EMBL" id="RAP74660.1"/>
    </source>
</evidence>
<dbReference type="Gene3D" id="3.40.50.1820">
    <property type="entry name" value="alpha/beta hydrolase"/>
    <property type="match status" value="1"/>
</dbReference>
<name>A0A328TWD4_9BACL</name>
<protein>
    <recommendedName>
        <fullName evidence="3">Alpha/beta hydrolase</fullName>
    </recommendedName>
</protein>
<dbReference type="Proteomes" id="UP000249260">
    <property type="component" value="Unassembled WGS sequence"/>
</dbReference>
<proteinExistence type="predicted"/>
<dbReference type="RefSeq" id="WP_112884448.1">
    <property type="nucleotide sequence ID" value="NZ_QLUW01000004.1"/>
</dbReference>
<organism evidence="1 2">
    <name type="scientific">Paenibacillus montanisoli</name>
    <dbReference type="NCBI Taxonomy" id="2081970"/>
    <lineage>
        <taxon>Bacteria</taxon>
        <taxon>Bacillati</taxon>
        <taxon>Bacillota</taxon>
        <taxon>Bacilli</taxon>
        <taxon>Bacillales</taxon>
        <taxon>Paenibacillaceae</taxon>
        <taxon>Paenibacillus</taxon>
    </lineage>
</organism>
<dbReference type="EMBL" id="QLUW01000004">
    <property type="protein sequence ID" value="RAP74660.1"/>
    <property type="molecule type" value="Genomic_DNA"/>
</dbReference>